<feature type="compositionally biased region" description="Low complexity" evidence="1">
    <location>
        <begin position="16"/>
        <end position="26"/>
    </location>
</feature>
<dbReference type="RefSeq" id="XP_039245913.1">
    <property type="nucleotide sequence ID" value="XM_039389979.1"/>
</dbReference>
<gene>
    <name evidence="3" type="primary">LOC120324984</name>
</gene>
<feature type="compositionally biased region" description="Pro residues" evidence="1">
    <location>
        <begin position="27"/>
        <end position="36"/>
    </location>
</feature>
<organism evidence="2 3">
    <name type="scientific">Pipra filicauda</name>
    <name type="common">Wire-tailed manakin</name>
    <dbReference type="NCBI Taxonomy" id="649802"/>
    <lineage>
        <taxon>Eukaryota</taxon>
        <taxon>Metazoa</taxon>
        <taxon>Chordata</taxon>
        <taxon>Craniata</taxon>
        <taxon>Vertebrata</taxon>
        <taxon>Euteleostomi</taxon>
        <taxon>Archelosauria</taxon>
        <taxon>Archosauria</taxon>
        <taxon>Dinosauria</taxon>
        <taxon>Saurischia</taxon>
        <taxon>Theropoda</taxon>
        <taxon>Coelurosauria</taxon>
        <taxon>Aves</taxon>
        <taxon>Neognathae</taxon>
        <taxon>Neoaves</taxon>
        <taxon>Telluraves</taxon>
        <taxon>Australaves</taxon>
        <taxon>Passeriformes</taxon>
        <taxon>Pipridae</taxon>
        <taxon>Pipra</taxon>
    </lineage>
</organism>
<evidence type="ECO:0000313" key="2">
    <source>
        <dbReference type="Proteomes" id="UP000504627"/>
    </source>
</evidence>
<keyword evidence="2" id="KW-1185">Reference proteome</keyword>
<accession>A0A7R5L496</accession>
<feature type="region of interest" description="Disordered" evidence="1">
    <location>
        <begin position="1"/>
        <end position="67"/>
    </location>
</feature>
<dbReference type="Proteomes" id="UP000504627">
    <property type="component" value="Unplaced"/>
</dbReference>
<proteinExistence type="predicted"/>
<dbReference type="AlphaFoldDB" id="A0A7R5L496"/>
<name>A0A7R5L496_9PASS</name>
<sequence>MGVPSLATGGTGTLGQGTRVLPTVPHTAPPHSPSPTAPSRGPARELRKGRSVLTKPTGAEQSKRRFSNSVSSTFASTLFPADLLKGFSFWSKRLRSPSEGCAGPSLSAQPHALTLGGRARALPGSGRVGVLGTILTGSVPLCSRQRISDHPREPRFERLCSVSLKKWTASSSRCSRGEPLIAQEGNTRSSCNTLVSRCTEDSQKCSQQAESTRPHLPGRSFWCYFSKNFLIHTHRADPHREGQAELFPGHRRFSKI</sequence>
<evidence type="ECO:0000313" key="3">
    <source>
        <dbReference type="RefSeq" id="XP_039245913.1"/>
    </source>
</evidence>
<evidence type="ECO:0000256" key="1">
    <source>
        <dbReference type="SAM" id="MobiDB-lite"/>
    </source>
</evidence>
<dbReference type="InParanoid" id="A0A7R5L496"/>
<reference evidence="3" key="1">
    <citation type="submission" date="2025-08" db="UniProtKB">
        <authorList>
            <consortium name="RefSeq"/>
        </authorList>
    </citation>
    <scope>IDENTIFICATION</scope>
    <source>
        <tissue evidence="3">Muscle</tissue>
    </source>
</reference>
<dbReference type="GeneID" id="120324984"/>
<protein>
    <submittedName>
        <fullName evidence="3">Uncharacterized protein LOC120324984</fullName>
    </submittedName>
</protein>